<name>A0A7J7L2Y5_9MAGN</name>
<evidence type="ECO:0000259" key="4">
    <source>
        <dbReference type="PROSITE" id="PS51294"/>
    </source>
</evidence>
<dbReference type="SMART" id="SM00717">
    <property type="entry name" value="SANT"/>
    <property type="match status" value="2"/>
</dbReference>
<feature type="domain" description="Myb-like" evidence="3">
    <location>
        <begin position="56"/>
        <end position="106"/>
    </location>
</feature>
<dbReference type="Proteomes" id="UP000541444">
    <property type="component" value="Unassembled WGS sequence"/>
</dbReference>
<dbReference type="GO" id="GO:0005634">
    <property type="term" value="C:nucleus"/>
    <property type="evidence" value="ECO:0007669"/>
    <property type="project" value="TreeGrafter"/>
</dbReference>
<dbReference type="GO" id="GO:0000981">
    <property type="term" value="F:DNA-binding transcription factor activity, RNA polymerase II-specific"/>
    <property type="evidence" value="ECO:0007669"/>
    <property type="project" value="TreeGrafter"/>
</dbReference>
<protein>
    <submittedName>
        <fullName evidence="5">Uncharacterized protein</fullName>
    </submittedName>
</protein>
<evidence type="ECO:0000313" key="6">
    <source>
        <dbReference type="Proteomes" id="UP000541444"/>
    </source>
</evidence>
<reference evidence="5 6" key="1">
    <citation type="journal article" date="2020" name="IScience">
        <title>Genome Sequencing of the Endangered Kingdonia uniflora (Circaeasteraceae, Ranunculales) Reveals Potential Mechanisms of Evolutionary Specialization.</title>
        <authorList>
            <person name="Sun Y."/>
            <person name="Deng T."/>
            <person name="Zhang A."/>
            <person name="Moore M.J."/>
            <person name="Landis J.B."/>
            <person name="Lin N."/>
            <person name="Zhang H."/>
            <person name="Zhang X."/>
            <person name="Huang J."/>
            <person name="Zhang X."/>
            <person name="Sun H."/>
            <person name="Wang H."/>
        </authorList>
    </citation>
    <scope>NUCLEOTIDE SEQUENCE [LARGE SCALE GENOMIC DNA]</scope>
    <source>
        <strain evidence="5">TB1705</strain>
        <tissue evidence="5">Leaf</tissue>
    </source>
</reference>
<keyword evidence="2" id="KW-0238">DNA-binding</keyword>
<proteinExistence type="predicted"/>
<gene>
    <name evidence="5" type="ORF">GIB67_030749</name>
</gene>
<sequence>MVLNPELIKGPWSKEEDNIIVEMVNQLGAKKWSTIAQALPGRIGKYCRERWHNNLNHGINKQAWTQDEELPLIQVHQIYGNKWAELIKFLPGRMDNAIKNHWNSSIKKKMG</sequence>
<dbReference type="PROSITE" id="PS50090">
    <property type="entry name" value="MYB_LIKE"/>
    <property type="match status" value="2"/>
</dbReference>
<dbReference type="Gene3D" id="1.10.10.60">
    <property type="entry name" value="Homeodomain-like"/>
    <property type="match status" value="2"/>
</dbReference>
<accession>A0A7J7L2Y5</accession>
<feature type="domain" description="Myb-like" evidence="3">
    <location>
        <begin position="4"/>
        <end position="55"/>
    </location>
</feature>
<evidence type="ECO:0000256" key="2">
    <source>
        <dbReference type="ARBA" id="ARBA00023125"/>
    </source>
</evidence>
<dbReference type="GO" id="GO:0000978">
    <property type="term" value="F:RNA polymerase II cis-regulatory region sequence-specific DNA binding"/>
    <property type="evidence" value="ECO:0007669"/>
    <property type="project" value="TreeGrafter"/>
</dbReference>
<dbReference type="InterPro" id="IPR001005">
    <property type="entry name" value="SANT/Myb"/>
</dbReference>
<feature type="domain" description="HTH myb-type" evidence="4">
    <location>
        <begin position="4"/>
        <end position="59"/>
    </location>
</feature>
<dbReference type="SUPFAM" id="SSF46689">
    <property type="entry name" value="Homeodomain-like"/>
    <property type="match status" value="1"/>
</dbReference>
<dbReference type="InterPro" id="IPR009057">
    <property type="entry name" value="Homeodomain-like_sf"/>
</dbReference>
<dbReference type="Pfam" id="PF00249">
    <property type="entry name" value="Myb_DNA-binding"/>
    <property type="match status" value="2"/>
</dbReference>
<dbReference type="PANTHER" id="PTHR45614">
    <property type="entry name" value="MYB PROTEIN-RELATED"/>
    <property type="match status" value="1"/>
</dbReference>
<dbReference type="OrthoDB" id="2143914at2759"/>
<evidence type="ECO:0000256" key="1">
    <source>
        <dbReference type="ARBA" id="ARBA00022737"/>
    </source>
</evidence>
<dbReference type="InterPro" id="IPR017930">
    <property type="entry name" value="Myb_dom"/>
</dbReference>
<dbReference type="PROSITE" id="PS51294">
    <property type="entry name" value="HTH_MYB"/>
    <property type="match status" value="2"/>
</dbReference>
<dbReference type="PANTHER" id="PTHR45614:SF123">
    <property type="entry name" value="MYB DNA-BINDING DOMAIN SUPERFAMILY PROTEIN-RELATED"/>
    <property type="match status" value="1"/>
</dbReference>
<dbReference type="AlphaFoldDB" id="A0A7J7L2Y5"/>
<dbReference type="EMBL" id="JACGCM010002660">
    <property type="protein sequence ID" value="KAF6136985.1"/>
    <property type="molecule type" value="Genomic_DNA"/>
</dbReference>
<comment type="caution">
    <text evidence="5">The sequence shown here is derived from an EMBL/GenBank/DDBJ whole genome shotgun (WGS) entry which is preliminary data.</text>
</comment>
<evidence type="ECO:0000313" key="5">
    <source>
        <dbReference type="EMBL" id="KAF6136985.1"/>
    </source>
</evidence>
<keyword evidence="1" id="KW-0677">Repeat</keyword>
<organism evidence="5 6">
    <name type="scientific">Kingdonia uniflora</name>
    <dbReference type="NCBI Taxonomy" id="39325"/>
    <lineage>
        <taxon>Eukaryota</taxon>
        <taxon>Viridiplantae</taxon>
        <taxon>Streptophyta</taxon>
        <taxon>Embryophyta</taxon>
        <taxon>Tracheophyta</taxon>
        <taxon>Spermatophyta</taxon>
        <taxon>Magnoliopsida</taxon>
        <taxon>Ranunculales</taxon>
        <taxon>Circaeasteraceae</taxon>
        <taxon>Kingdonia</taxon>
    </lineage>
</organism>
<dbReference type="CDD" id="cd00167">
    <property type="entry name" value="SANT"/>
    <property type="match status" value="2"/>
</dbReference>
<keyword evidence="6" id="KW-1185">Reference proteome</keyword>
<dbReference type="InterPro" id="IPR050560">
    <property type="entry name" value="MYB_TF"/>
</dbReference>
<feature type="domain" description="HTH myb-type" evidence="4">
    <location>
        <begin position="60"/>
        <end position="110"/>
    </location>
</feature>
<evidence type="ECO:0000259" key="3">
    <source>
        <dbReference type="PROSITE" id="PS50090"/>
    </source>
</evidence>
<dbReference type="FunFam" id="1.10.10.60:FF:000010">
    <property type="entry name" value="Transcriptional activator Myb isoform A"/>
    <property type="match status" value="1"/>
</dbReference>